<evidence type="ECO:0000256" key="1">
    <source>
        <dbReference type="ARBA" id="ARBA00006068"/>
    </source>
</evidence>
<evidence type="ECO:0000256" key="3">
    <source>
        <dbReference type="SAM" id="Phobius"/>
    </source>
</evidence>
<dbReference type="NCBIfam" id="TIGR00350">
    <property type="entry name" value="lytR_cpsA_psr"/>
    <property type="match status" value="1"/>
</dbReference>
<feature type="domain" description="Cell envelope-related transcriptional attenuator" evidence="4">
    <location>
        <begin position="224"/>
        <end position="389"/>
    </location>
</feature>
<evidence type="ECO:0000256" key="2">
    <source>
        <dbReference type="SAM" id="MobiDB-lite"/>
    </source>
</evidence>
<feature type="transmembrane region" description="Helical" evidence="3">
    <location>
        <begin position="143"/>
        <end position="165"/>
    </location>
</feature>
<dbReference type="RefSeq" id="WP_358353271.1">
    <property type="nucleotide sequence ID" value="NZ_JBEZFP010000028.1"/>
</dbReference>
<evidence type="ECO:0000313" key="6">
    <source>
        <dbReference type="EMBL" id="MEU8134536.1"/>
    </source>
</evidence>
<feature type="region of interest" description="Disordered" evidence="2">
    <location>
        <begin position="597"/>
        <end position="620"/>
    </location>
</feature>
<accession>A0ABV3DFK6</accession>
<comment type="similarity">
    <text evidence="1">Belongs to the LytR/CpsA/Psr (LCP) family.</text>
</comment>
<comment type="caution">
    <text evidence="6">The sequence shown here is derived from an EMBL/GenBank/DDBJ whole genome shotgun (WGS) entry which is preliminary data.</text>
</comment>
<feature type="region of interest" description="Disordered" evidence="2">
    <location>
        <begin position="34"/>
        <end position="80"/>
    </location>
</feature>
<feature type="region of interest" description="Disordered" evidence="2">
    <location>
        <begin position="99"/>
        <end position="142"/>
    </location>
</feature>
<reference evidence="6 7" key="1">
    <citation type="submission" date="2024-06" db="EMBL/GenBank/DDBJ databases">
        <title>The Natural Products Discovery Center: Release of the First 8490 Sequenced Strains for Exploring Actinobacteria Biosynthetic Diversity.</title>
        <authorList>
            <person name="Kalkreuter E."/>
            <person name="Kautsar S.A."/>
            <person name="Yang D."/>
            <person name="Bader C.D."/>
            <person name="Teijaro C.N."/>
            <person name="Fluegel L."/>
            <person name="Davis C.M."/>
            <person name="Simpson J.R."/>
            <person name="Lauterbach L."/>
            <person name="Steele A.D."/>
            <person name="Gui C."/>
            <person name="Meng S."/>
            <person name="Li G."/>
            <person name="Viehrig K."/>
            <person name="Ye F."/>
            <person name="Su P."/>
            <person name="Kiefer A.F."/>
            <person name="Nichols A."/>
            <person name="Cepeda A.J."/>
            <person name="Yan W."/>
            <person name="Fan B."/>
            <person name="Jiang Y."/>
            <person name="Adhikari A."/>
            <person name="Zheng C.-J."/>
            <person name="Schuster L."/>
            <person name="Cowan T.M."/>
            <person name="Smanski M.J."/>
            <person name="Chevrette M.G."/>
            <person name="De Carvalho L.P.S."/>
            <person name="Shen B."/>
        </authorList>
    </citation>
    <scope>NUCLEOTIDE SEQUENCE [LARGE SCALE GENOMIC DNA]</scope>
    <source>
        <strain evidence="6 7">NPDC048946</strain>
    </source>
</reference>
<feature type="domain" description="LytR/CpsA/Psr regulator C-terminal" evidence="5">
    <location>
        <begin position="504"/>
        <end position="590"/>
    </location>
</feature>
<dbReference type="EMBL" id="JBEZFP010000028">
    <property type="protein sequence ID" value="MEU8134536.1"/>
    <property type="molecule type" value="Genomic_DNA"/>
</dbReference>
<feature type="compositionally biased region" description="Low complexity" evidence="2">
    <location>
        <begin position="45"/>
        <end position="69"/>
    </location>
</feature>
<dbReference type="Pfam" id="PF03816">
    <property type="entry name" value="LytR_cpsA_psr"/>
    <property type="match status" value="1"/>
</dbReference>
<gene>
    <name evidence="6" type="ORF">AB0C36_13600</name>
</gene>
<feature type="compositionally biased region" description="Basic residues" evidence="2">
    <location>
        <begin position="133"/>
        <end position="142"/>
    </location>
</feature>
<dbReference type="PANTHER" id="PTHR33392">
    <property type="entry name" value="POLYISOPRENYL-TEICHOIC ACID--PEPTIDOGLYCAN TEICHOIC ACID TRANSFERASE TAGU"/>
    <property type="match status" value="1"/>
</dbReference>
<proteinExistence type="inferred from homology"/>
<keyword evidence="3" id="KW-0472">Membrane</keyword>
<dbReference type="Gene3D" id="3.40.630.190">
    <property type="entry name" value="LCP protein"/>
    <property type="match status" value="1"/>
</dbReference>
<dbReference type="Proteomes" id="UP001551482">
    <property type="component" value="Unassembled WGS sequence"/>
</dbReference>
<evidence type="ECO:0000259" key="5">
    <source>
        <dbReference type="Pfam" id="PF13399"/>
    </source>
</evidence>
<protein>
    <submittedName>
        <fullName evidence="6">LCP family protein</fullName>
    </submittedName>
</protein>
<keyword evidence="3" id="KW-0812">Transmembrane</keyword>
<evidence type="ECO:0000313" key="7">
    <source>
        <dbReference type="Proteomes" id="UP001551482"/>
    </source>
</evidence>
<feature type="compositionally biased region" description="Pro residues" evidence="2">
    <location>
        <begin position="608"/>
        <end position="617"/>
    </location>
</feature>
<sequence length="640" mass="66792">MSTGNGPRPGGRGDHNLDALNDADVADLWVMDPDTGHYRLRTPDAPMAGDAAAATPAAGAGAPGQPGRPSAEDDPFDGLYRDSAANAANAANGVNGVNAANAAGGPGSRTVVPPRTAPDADPEPQTQPASPPRRPKSKAKKRLKWTAIGLAAVLVGLAAGAYGYYQYLNSRIKKTDRTASVEDIPKSAADPFGRRPLNVLLIGSDTRLGKGNQIGGEAGHPGLADTTILMHLSADRSNATMVSIPRDTMVDRPACKYDGGNKVQPASNGKVQFNSTLVGEPGAPCTVATVERMLRVQVDHYLMIDFNGVKEMTKAVGGVPINLCEAINDPVLPNKQGGTGLVLPAGERRLEGQEALQFLRARHAFGDGSDLARIEAQKSFLMALAREIKSNAKWSNPKAVFDIANAAVDNLQVDRGLGTIDKLAGLGNEIKKVPEKRMAFTTLPVEPYPGNPDAWVQPRQPDADRLWRALETDTSVTAGAPAPAPTASVAAPPPVPVATVDPATIRVTVHNTTKASKGKAVADQLKALKYQASSVPTDDSRPRDNSVVKYPAGKIDAARQLARAVGLPETAVEENTTAGSTFELIIGSDFPDLTSPTAKIPAASAGKPTPPPAPVIVPPSADIKLNTADNTACISTGKKR</sequence>
<keyword evidence="7" id="KW-1185">Reference proteome</keyword>
<dbReference type="Gene3D" id="3.30.70.2390">
    <property type="match status" value="1"/>
</dbReference>
<dbReference type="InterPro" id="IPR004474">
    <property type="entry name" value="LytR_CpsA_psr"/>
</dbReference>
<evidence type="ECO:0000259" key="4">
    <source>
        <dbReference type="Pfam" id="PF03816"/>
    </source>
</evidence>
<organism evidence="6 7">
    <name type="scientific">Streptodolium elevatio</name>
    <dbReference type="NCBI Taxonomy" id="3157996"/>
    <lineage>
        <taxon>Bacteria</taxon>
        <taxon>Bacillati</taxon>
        <taxon>Actinomycetota</taxon>
        <taxon>Actinomycetes</taxon>
        <taxon>Kitasatosporales</taxon>
        <taxon>Streptomycetaceae</taxon>
        <taxon>Streptodolium</taxon>
    </lineage>
</organism>
<dbReference type="Pfam" id="PF13399">
    <property type="entry name" value="LytR_C"/>
    <property type="match status" value="1"/>
</dbReference>
<dbReference type="InterPro" id="IPR027381">
    <property type="entry name" value="LytR/CpsA/Psr_C"/>
</dbReference>
<dbReference type="InterPro" id="IPR050922">
    <property type="entry name" value="LytR/CpsA/Psr_CW_biosynth"/>
</dbReference>
<dbReference type="PANTHER" id="PTHR33392:SF6">
    <property type="entry name" value="POLYISOPRENYL-TEICHOIC ACID--PEPTIDOGLYCAN TEICHOIC ACID TRANSFERASE TAGU"/>
    <property type="match status" value="1"/>
</dbReference>
<keyword evidence="3" id="KW-1133">Transmembrane helix</keyword>
<name>A0ABV3DFK6_9ACTN</name>